<proteinExistence type="predicted"/>
<keyword evidence="2" id="KW-1185">Reference proteome</keyword>
<evidence type="ECO:0000313" key="1">
    <source>
        <dbReference type="EMBL" id="MBP1040959.1"/>
    </source>
</evidence>
<organism evidence="1 2">
    <name type="scientific">Vagococcus allomyrinae</name>
    <dbReference type="NCBI Taxonomy" id="2794353"/>
    <lineage>
        <taxon>Bacteria</taxon>
        <taxon>Bacillati</taxon>
        <taxon>Bacillota</taxon>
        <taxon>Bacilli</taxon>
        <taxon>Lactobacillales</taxon>
        <taxon>Enterococcaceae</taxon>
        <taxon>Vagococcus</taxon>
    </lineage>
</organism>
<dbReference type="EMBL" id="JAEEGA010000004">
    <property type="protein sequence ID" value="MBP1040959.1"/>
    <property type="molecule type" value="Genomic_DNA"/>
</dbReference>
<name>A0A940P9K3_9ENTE</name>
<evidence type="ECO:0000313" key="2">
    <source>
        <dbReference type="Proteomes" id="UP000674938"/>
    </source>
</evidence>
<gene>
    <name evidence="1" type="ORF">I6N95_08075</name>
</gene>
<accession>A0A940P9K3</accession>
<sequence length="159" mass="17700">MDRQQQVFESIKSLGVEPIEGNGIVVQFMDPSVSPNVTSFLFLSASFYILQICKNELILVQPNSNGMAIATKLKKNTEVLRIDFSTIKKISVEDHGINYQITISSDDGDINLTAQRKELSVLRSSGAITAESMWPTDNWHAKNIDATLKKLEELSPTNQ</sequence>
<dbReference type="Proteomes" id="UP000674938">
    <property type="component" value="Unassembled WGS sequence"/>
</dbReference>
<dbReference type="AlphaFoldDB" id="A0A940P9K3"/>
<protein>
    <submittedName>
        <fullName evidence="1">Uncharacterized protein</fullName>
    </submittedName>
</protein>
<comment type="caution">
    <text evidence="1">The sequence shown here is derived from an EMBL/GenBank/DDBJ whole genome shotgun (WGS) entry which is preliminary data.</text>
</comment>
<reference evidence="1" key="1">
    <citation type="submission" date="2020-12" db="EMBL/GenBank/DDBJ databases">
        <title>Vagococcus allomyrinae sp. nov. and Enterococcus lavae sp. nov., isolated from the larvae of Allomyrina dichotoma.</title>
        <authorList>
            <person name="Lee S.D."/>
        </authorList>
    </citation>
    <scope>NUCLEOTIDE SEQUENCE</scope>
    <source>
        <strain evidence="1">BWB3-3</strain>
    </source>
</reference>
<dbReference type="RefSeq" id="WP_209526544.1">
    <property type="nucleotide sequence ID" value="NZ_JAEEGA010000004.1"/>
</dbReference>